<organism evidence="4 5">
    <name type="scientific">Porphyromonas loveana</name>
    <dbReference type="NCBI Taxonomy" id="1884669"/>
    <lineage>
        <taxon>Bacteria</taxon>
        <taxon>Pseudomonadati</taxon>
        <taxon>Bacteroidota</taxon>
        <taxon>Bacteroidia</taxon>
        <taxon>Bacteroidales</taxon>
        <taxon>Porphyromonadaceae</taxon>
        <taxon>Porphyromonas</taxon>
    </lineage>
</organism>
<name>A0A2U1FSK7_9PORP</name>
<accession>A0A2U1FSK7</accession>
<keyword evidence="3" id="KW-0732">Signal</keyword>
<dbReference type="Gene3D" id="3.40.50.1980">
    <property type="entry name" value="Nitrogenase molybdenum iron protein domain"/>
    <property type="match status" value="2"/>
</dbReference>
<reference evidence="4 5" key="1">
    <citation type="submission" date="2018-04" db="EMBL/GenBank/DDBJ databases">
        <title>Genomic Encyclopedia of Type Strains, Phase IV (KMG-IV): sequencing the most valuable type-strain genomes for metagenomic binning, comparative biology and taxonomic classification.</title>
        <authorList>
            <person name="Goeker M."/>
        </authorList>
    </citation>
    <scope>NUCLEOTIDE SEQUENCE [LARGE SCALE GENOMIC DNA]</scope>
    <source>
        <strain evidence="4 5">DSM 28520</strain>
    </source>
</reference>
<evidence type="ECO:0000256" key="3">
    <source>
        <dbReference type="ARBA" id="ARBA00022729"/>
    </source>
</evidence>
<sequence length="312" mass="34860">MIRTILLRLFSYKDSSTYRLLTVVLSIAAISTLAACKQHTDKRADRIVAVTIAPQRFFIEAIADSAVQVVPLVPAGSNPEEYDPSPSVMKQLADADAYFYIGGLGFEQRNLQAIRDNNPRLSIFEMGEALSHAAHEDHGEACTHDSHGHSGGHDPHYWTSIIGAKALGHAAYKALVELYPDQEHRWSEGYGRLEKRIDSVWAVIDNLFAGGRMDKAFVIYHPSLGYFAEEFGLRQIVIEQDGKEPSAAHLHQVIDQARADNVRIVFIQPEFETRQAEEVARAIGAEMIRINPLRGSWEEEILHIARSLVHGK</sequence>
<comment type="caution">
    <text evidence="4">The sequence shown here is derived from an EMBL/GenBank/DDBJ whole genome shotgun (WGS) entry which is preliminary data.</text>
</comment>
<protein>
    <submittedName>
        <fullName evidence="4">Zinc transport system substrate-binding protein</fullName>
    </submittedName>
</protein>
<dbReference type="Pfam" id="PF01297">
    <property type="entry name" value="ZnuA"/>
    <property type="match status" value="1"/>
</dbReference>
<evidence type="ECO:0000313" key="5">
    <source>
        <dbReference type="Proteomes" id="UP000245462"/>
    </source>
</evidence>
<keyword evidence="2" id="KW-0813">Transport</keyword>
<dbReference type="EMBL" id="QEKY01000001">
    <property type="protein sequence ID" value="PVZ15167.1"/>
    <property type="molecule type" value="Genomic_DNA"/>
</dbReference>
<dbReference type="GeneID" id="94549802"/>
<dbReference type="AlphaFoldDB" id="A0A2U1FSK7"/>
<dbReference type="InterPro" id="IPR006127">
    <property type="entry name" value="ZnuA-like"/>
</dbReference>
<dbReference type="PANTHER" id="PTHR42953">
    <property type="entry name" value="HIGH-AFFINITY ZINC UPTAKE SYSTEM PROTEIN ZNUA-RELATED"/>
    <property type="match status" value="1"/>
</dbReference>
<dbReference type="GO" id="GO:0046872">
    <property type="term" value="F:metal ion binding"/>
    <property type="evidence" value="ECO:0007669"/>
    <property type="project" value="InterPro"/>
</dbReference>
<evidence type="ECO:0000313" key="4">
    <source>
        <dbReference type="EMBL" id="PVZ15167.1"/>
    </source>
</evidence>
<proteinExistence type="inferred from homology"/>
<comment type="similarity">
    <text evidence="1">Belongs to the bacterial solute-binding protein 9 family.</text>
</comment>
<keyword evidence="5" id="KW-1185">Reference proteome</keyword>
<dbReference type="GO" id="GO:0030001">
    <property type="term" value="P:metal ion transport"/>
    <property type="evidence" value="ECO:0007669"/>
    <property type="project" value="InterPro"/>
</dbReference>
<dbReference type="SUPFAM" id="SSF53807">
    <property type="entry name" value="Helical backbone' metal receptor"/>
    <property type="match status" value="1"/>
</dbReference>
<dbReference type="InterPro" id="IPR050492">
    <property type="entry name" value="Bact_metal-bind_prot9"/>
</dbReference>
<gene>
    <name evidence="4" type="ORF">C7382_10198</name>
</gene>
<dbReference type="PANTHER" id="PTHR42953:SF3">
    <property type="entry name" value="HIGH-AFFINITY ZINC UPTAKE SYSTEM PROTEIN ZNUA"/>
    <property type="match status" value="1"/>
</dbReference>
<dbReference type="RefSeq" id="WP_116678354.1">
    <property type="nucleotide sequence ID" value="NZ_QEKY01000001.1"/>
</dbReference>
<evidence type="ECO:0000256" key="2">
    <source>
        <dbReference type="ARBA" id="ARBA00022448"/>
    </source>
</evidence>
<dbReference type="Proteomes" id="UP000245462">
    <property type="component" value="Unassembled WGS sequence"/>
</dbReference>
<dbReference type="OrthoDB" id="9810636at2"/>
<evidence type="ECO:0000256" key="1">
    <source>
        <dbReference type="ARBA" id="ARBA00011028"/>
    </source>
</evidence>